<dbReference type="Gene3D" id="3.40.50.1820">
    <property type="entry name" value="alpha/beta hydrolase"/>
    <property type="match status" value="1"/>
</dbReference>
<feature type="domain" description="BD-FAE-like" evidence="3">
    <location>
        <begin position="55"/>
        <end position="84"/>
    </location>
</feature>
<feature type="domain" description="BD-FAE-like" evidence="3">
    <location>
        <begin position="114"/>
        <end position="218"/>
    </location>
</feature>
<dbReference type="PANTHER" id="PTHR48081">
    <property type="entry name" value="AB HYDROLASE SUPERFAMILY PROTEIN C4A8.06C"/>
    <property type="match status" value="1"/>
</dbReference>
<comment type="caution">
    <text evidence="5">The sequence shown here is derived from an EMBL/GenBank/DDBJ whole genome shotgun (WGS) entry which is preliminary data.</text>
</comment>
<organism evidence="5 6">
    <name type="scientific">Actinoplanes lobatus</name>
    <dbReference type="NCBI Taxonomy" id="113568"/>
    <lineage>
        <taxon>Bacteria</taxon>
        <taxon>Bacillati</taxon>
        <taxon>Actinomycetota</taxon>
        <taxon>Actinomycetes</taxon>
        <taxon>Micromonosporales</taxon>
        <taxon>Micromonosporaceae</taxon>
        <taxon>Actinoplanes</taxon>
    </lineage>
</organism>
<evidence type="ECO:0000313" key="4">
    <source>
        <dbReference type="EMBL" id="GIE42999.1"/>
    </source>
</evidence>
<dbReference type="PROSITE" id="PS51318">
    <property type="entry name" value="TAT"/>
    <property type="match status" value="1"/>
</dbReference>
<feature type="signal peptide" evidence="2">
    <location>
        <begin position="1"/>
        <end position="18"/>
    </location>
</feature>
<keyword evidence="7" id="KW-1185">Reference proteome</keyword>
<reference evidence="4 7" key="2">
    <citation type="submission" date="2021-01" db="EMBL/GenBank/DDBJ databases">
        <title>Whole genome shotgun sequence of Actinoplanes lobatus NBRC 12513.</title>
        <authorList>
            <person name="Komaki H."/>
            <person name="Tamura T."/>
        </authorList>
    </citation>
    <scope>NUCLEOTIDE SEQUENCE [LARGE SCALE GENOMIC DNA]</scope>
    <source>
        <strain evidence="4 7">NBRC 12513</strain>
    </source>
</reference>
<dbReference type="InterPro" id="IPR049492">
    <property type="entry name" value="BD-FAE-like_dom"/>
</dbReference>
<evidence type="ECO:0000259" key="3">
    <source>
        <dbReference type="Pfam" id="PF20434"/>
    </source>
</evidence>
<dbReference type="InterPro" id="IPR029058">
    <property type="entry name" value="AB_hydrolase_fold"/>
</dbReference>
<dbReference type="GO" id="GO:0016787">
    <property type="term" value="F:hydrolase activity"/>
    <property type="evidence" value="ECO:0007669"/>
    <property type="project" value="UniProtKB-KW"/>
</dbReference>
<evidence type="ECO:0000256" key="1">
    <source>
        <dbReference type="ARBA" id="ARBA00022801"/>
    </source>
</evidence>
<dbReference type="AlphaFoldDB" id="A0A7W7HM71"/>
<dbReference type="Pfam" id="PF20434">
    <property type="entry name" value="BD-FAE"/>
    <property type="match status" value="2"/>
</dbReference>
<proteinExistence type="predicted"/>
<dbReference type="SUPFAM" id="SSF53474">
    <property type="entry name" value="alpha/beta-Hydrolases"/>
    <property type="match status" value="1"/>
</dbReference>
<name>A0A7W7HM71_9ACTN</name>
<keyword evidence="1" id="KW-0378">Hydrolase</keyword>
<dbReference type="InterPro" id="IPR006311">
    <property type="entry name" value="TAT_signal"/>
</dbReference>
<accession>A0A7W7HM71</accession>
<reference evidence="5 6" key="1">
    <citation type="submission" date="2020-08" db="EMBL/GenBank/DDBJ databases">
        <title>Sequencing the genomes of 1000 actinobacteria strains.</title>
        <authorList>
            <person name="Klenk H.-P."/>
        </authorList>
    </citation>
    <scope>NUCLEOTIDE SEQUENCE [LARGE SCALE GENOMIC DNA]</scope>
    <source>
        <strain evidence="5 6">DSM 43150</strain>
    </source>
</reference>
<dbReference type="InterPro" id="IPR050300">
    <property type="entry name" value="GDXG_lipolytic_enzyme"/>
</dbReference>
<keyword evidence="2" id="KW-0732">Signal</keyword>
<dbReference type="Proteomes" id="UP000590511">
    <property type="component" value="Unassembled WGS sequence"/>
</dbReference>
<evidence type="ECO:0000313" key="5">
    <source>
        <dbReference type="EMBL" id="MBB4753141.1"/>
    </source>
</evidence>
<dbReference type="EMBL" id="BOMP01000099">
    <property type="protein sequence ID" value="GIE42999.1"/>
    <property type="molecule type" value="Genomic_DNA"/>
</dbReference>
<dbReference type="Proteomes" id="UP000631312">
    <property type="component" value="Unassembled WGS sequence"/>
</dbReference>
<evidence type="ECO:0000313" key="7">
    <source>
        <dbReference type="Proteomes" id="UP000631312"/>
    </source>
</evidence>
<dbReference type="PROSITE" id="PS51257">
    <property type="entry name" value="PROKAR_LIPOPROTEIN"/>
    <property type="match status" value="1"/>
</dbReference>
<evidence type="ECO:0000313" key="6">
    <source>
        <dbReference type="Proteomes" id="UP000590511"/>
    </source>
</evidence>
<dbReference type="PANTHER" id="PTHR48081:SF13">
    <property type="entry name" value="ALPHA_BETA HYDROLASE"/>
    <property type="match status" value="1"/>
</dbReference>
<protein>
    <submittedName>
        <fullName evidence="5">Acetyl esterase/lipase</fullName>
    </submittedName>
</protein>
<evidence type="ECO:0000256" key="2">
    <source>
        <dbReference type="SAM" id="SignalP"/>
    </source>
</evidence>
<gene>
    <name evidence="4" type="ORF">Alo02nite_58970</name>
    <name evidence="5" type="ORF">BJ964_007302</name>
</gene>
<dbReference type="RefSeq" id="WP_188124875.1">
    <property type="nucleotide sequence ID" value="NZ_BOMP01000099.1"/>
</dbReference>
<dbReference type="EMBL" id="JACHNC010000001">
    <property type="protein sequence ID" value="MBB4753141.1"/>
    <property type="molecule type" value="Genomic_DNA"/>
</dbReference>
<feature type="chain" id="PRO_5039028067" evidence="2">
    <location>
        <begin position="19"/>
        <end position="303"/>
    </location>
</feature>
<sequence>MRLSGRALLAAATAAVLAGCTASAPRTAGSASPSAPAASTIYDVAYAAASPEEKLDLYLPPPAAEPAPLVVWVHGGGWRAGTKSVIAQGYDPSAPPPPQPTRCGVNTQIQTPDVPDLNAKGYAVAAIDYRLEQDPVAAVKDAKAAVRFLRANAAKYHLDPQKFAVWGNSAGGYTVVMLGVTGGLTTEFDDPALADPAVPATVQAVIDWFGPTDAANLPGTIGPDRLPYAYVKPGRPLPPFLIAHGTADCIVPVESSRRLHQALTAAGGQAALNVLPGAHHEDPAFMRTQLTPAYAFLDQTFNR</sequence>